<evidence type="ECO:0000256" key="5">
    <source>
        <dbReference type="ARBA" id="ARBA00022989"/>
    </source>
</evidence>
<keyword evidence="2" id="KW-0813">Transport</keyword>
<accession>A0ABP8HW16</accession>
<evidence type="ECO:0000259" key="8">
    <source>
        <dbReference type="PROSITE" id="PS50850"/>
    </source>
</evidence>
<organism evidence="9 10">
    <name type="scientific">Variovorax defluvii</name>
    <dbReference type="NCBI Taxonomy" id="913761"/>
    <lineage>
        <taxon>Bacteria</taxon>
        <taxon>Pseudomonadati</taxon>
        <taxon>Pseudomonadota</taxon>
        <taxon>Betaproteobacteria</taxon>
        <taxon>Burkholderiales</taxon>
        <taxon>Comamonadaceae</taxon>
        <taxon>Variovorax</taxon>
    </lineage>
</organism>
<dbReference type="CDD" id="cd06173">
    <property type="entry name" value="MFS_MefA_like"/>
    <property type="match status" value="1"/>
</dbReference>
<evidence type="ECO:0000256" key="4">
    <source>
        <dbReference type="ARBA" id="ARBA00022692"/>
    </source>
</evidence>
<evidence type="ECO:0000256" key="2">
    <source>
        <dbReference type="ARBA" id="ARBA00022448"/>
    </source>
</evidence>
<dbReference type="SUPFAM" id="SSF103473">
    <property type="entry name" value="MFS general substrate transporter"/>
    <property type="match status" value="1"/>
</dbReference>
<dbReference type="InterPro" id="IPR036259">
    <property type="entry name" value="MFS_trans_sf"/>
</dbReference>
<gene>
    <name evidence="9" type="ORF">GCM10023165_30210</name>
</gene>
<keyword evidence="6 7" id="KW-0472">Membrane</keyword>
<comment type="subcellular location">
    <subcellularLocation>
        <location evidence="1">Cell membrane</location>
        <topology evidence="1">Multi-pass membrane protein</topology>
    </subcellularLocation>
</comment>
<evidence type="ECO:0000256" key="7">
    <source>
        <dbReference type="SAM" id="Phobius"/>
    </source>
</evidence>
<dbReference type="InterPro" id="IPR020846">
    <property type="entry name" value="MFS_dom"/>
</dbReference>
<feature type="transmembrane region" description="Helical" evidence="7">
    <location>
        <begin position="86"/>
        <end position="111"/>
    </location>
</feature>
<keyword evidence="4 7" id="KW-0812">Transmembrane</keyword>
<evidence type="ECO:0000313" key="10">
    <source>
        <dbReference type="Proteomes" id="UP001500975"/>
    </source>
</evidence>
<dbReference type="Gene3D" id="1.20.1250.20">
    <property type="entry name" value="MFS general substrate transporter like domains"/>
    <property type="match status" value="1"/>
</dbReference>
<name>A0ABP8HW16_9BURK</name>
<evidence type="ECO:0000256" key="3">
    <source>
        <dbReference type="ARBA" id="ARBA00022475"/>
    </source>
</evidence>
<feature type="transmembrane region" description="Helical" evidence="7">
    <location>
        <begin position="267"/>
        <end position="288"/>
    </location>
</feature>
<feature type="transmembrane region" description="Helical" evidence="7">
    <location>
        <begin position="123"/>
        <end position="143"/>
    </location>
</feature>
<feature type="transmembrane region" description="Helical" evidence="7">
    <location>
        <begin position="294"/>
        <end position="317"/>
    </location>
</feature>
<feature type="transmembrane region" description="Helical" evidence="7">
    <location>
        <begin position="415"/>
        <end position="436"/>
    </location>
</feature>
<feature type="transmembrane region" description="Helical" evidence="7">
    <location>
        <begin position="57"/>
        <end position="80"/>
    </location>
</feature>
<dbReference type="PANTHER" id="PTHR23513:SF11">
    <property type="entry name" value="STAPHYLOFERRIN A TRANSPORTER"/>
    <property type="match status" value="1"/>
</dbReference>
<feature type="domain" description="Major facilitator superfamily (MFS) profile" evidence="8">
    <location>
        <begin position="53"/>
        <end position="440"/>
    </location>
</feature>
<sequence>MSDTCGSAWQIAPASRRLGLRTPGRSRAAAHCWDNGSMQTASHSLWTPLRLPAFRGLWTGSAIYFTGNAMQVMAASWLMVELTGSSFLAALVQTAVFLPMFLLALPAGVLADTNDRRRLILKSLGVQAAIVLVLSLLALAGWAGPATLLLFTFAAGCCTALLSPAWNTSVADAVPREDMPQAITAMSIAWNSARALGPSIAGFVFAWLGAGWVFVLALASALVMMQTVRRWPPAPHAQSRLPAERLWSGTIAGLRYARHSPVILAQLLRTVAYSGTGSALWALLPAIASQQLQLGATGFGFLMGCLGTGAVAAGLVLGRLRARLGLERLVALGCMLFAAVMLIAAFVRVPTVVFAALAIGGAAWMAVMATFNTATQSSAPPWVRSRAVALHTVSALGSFAIGSAFWGAVSGVTGLGVALSIAALAMVGGVFLARWLPLRMGAEPEVTPVALWEDLFIKEQPLPDDGPVSVEIGYRIRPGEAEAFLNAVIQLRASRRRDGATLWRVYRDLADPSRYVERFIVASWADYLHQRARATLADQEVEARVRMFLREGEGVTMQHYIAER</sequence>
<keyword evidence="10" id="KW-1185">Reference proteome</keyword>
<feature type="transmembrane region" description="Helical" evidence="7">
    <location>
        <begin position="353"/>
        <end position="375"/>
    </location>
</feature>
<keyword evidence="5 7" id="KW-1133">Transmembrane helix</keyword>
<reference evidence="10" key="1">
    <citation type="journal article" date="2019" name="Int. J. Syst. Evol. Microbiol.">
        <title>The Global Catalogue of Microorganisms (GCM) 10K type strain sequencing project: providing services to taxonomists for standard genome sequencing and annotation.</title>
        <authorList>
            <consortium name="The Broad Institute Genomics Platform"/>
            <consortium name="The Broad Institute Genome Sequencing Center for Infectious Disease"/>
            <person name="Wu L."/>
            <person name="Ma J."/>
        </authorList>
    </citation>
    <scope>NUCLEOTIDE SEQUENCE [LARGE SCALE GENOMIC DNA]</scope>
    <source>
        <strain evidence="10">JCM 17804</strain>
    </source>
</reference>
<feature type="transmembrane region" description="Helical" evidence="7">
    <location>
        <begin position="329"/>
        <end position="347"/>
    </location>
</feature>
<dbReference type="InterPro" id="IPR010290">
    <property type="entry name" value="TM_effector"/>
</dbReference>
<feature type="transmembrane region" description="Helical" evidence="7">
    <location>
        <begin position="387"/>
        <end position="409"/>
    </location>
</feature>
<protein>
    <submittedName>
        <fullName evidence="9">MFS transporter</fullName>
    </submittedName>
</protein>
<dbReference type="PROSITE" id="PS50850">
    <property type="entry name" value="MFS"/>
    <property type="match status" value="1"/>
</dbReference>
<evidence type="ECO:0000256" key="1">
    <source>
        <dbReference type="ARBA" id="ARBA00004651"/>
    </source>
</evidence>
<comment type="caution">
    <text evidence="9">The sequence shown here is derived from an EMBL/GenBank/DDBJ whole genome shotgun (WGS) entry which is preliminary data.</text>
</comment>
<proteinExistence type="predicted"/>
<evidence type="ECO:0000313" key="9">
    <source>
        <dbReference type="EMBL" id="GAA4345827.1"/>
    </source>
</evidence>
<evidence type="ECO:0000256" key="6">
    <source>
        <dbReference type="ARBA" id="ARBA00023136"/>
    </source>
</evidence>
<dbReference type="EMBL" id="BAABGJ010000028">
    <property type="protein sequence ID" value="GAA4345827.1"/>
    <property type="molecule type" value="Genomic_DNA"/>
</dbReference>
<dbReference type="Pfam" id="PF05977">
    <property type="entry name" value="MFS_3"/>
    <property type="match status" value="1"/>
</dbReference>
<feature type="transmembrane region" description="Helical" evidence="7">
    <location>
        <begin position="200"/>
        <end position="223"/>
    </location>
</feature>
<keyword evidence="3" id="KW-1003">Cell membrane</keyword>
<dbReference type="PANTHER" id="PTHR23513">
    <property type="entry name" value="INTEGRAL MEMBRANE EFFLUX PROTEIN-RELATED"/>
    <property type="match status" value="1"/>
</dbReference>
<dbReference type="Proteomes" id="UP001500975">
    <property type="component" value="Unassembled WGS sequence"/>
</dbReference>